<evidence type="ECO:0000256" key="10">
    <source>
        <dbReference type="ARBA" id="ARBA00022898"/>
    </source>
</evidence>
<dbReference type="Gene3D" id="3.20.10.10">
    <property type="entry name" value="D-amino Acid Aminotransferase, subunit A, domain 2"/>
    <property type="match status" value="1"/>
</dbReference>
<evidence type="ECO:0000256" key="12">
    <source>
        <dbReference type="ARBA" id="ARBA00048212"/>
    </source>
</evidence>
<accession>A0ABP8JT74</accession>
<keyword evidence="8" id="KW-0028">Amino-acid biosynthesis</keyword>
<dbReference type="GO" id="GO:0008483">
    <property type="term" value="F:transaminase activity"/>
    <property type="evidence" value="ECO:0007669"/>
    <property type="project" value="UniProtKB-KW"/>
</dbReference>
<dbReference type="InterPro" id="IPR036038">
    <property type="entry name" value="Aminotransferase-like"/>
</dbReference>
<dbReference type="NCBIfam" id="NF009897">
    <property type="entry name" value="PRK13357.1"/>
    <property type="match status" value="1"/>
</dbReference>
<dbReference type="PANTHER" id="PTHR11825:SF44">
    <property type="entry name" value="BRANCHED-CHAIN-AMINO-ACID AMINOTRANSFERASE"/>
    <property type="match status" value="1"/>
</dbReference>
<reference evidence="17" key="1">
    <citation type="journal article" date="2019" name="Int. J. Syst. Evol. Microbiol.">
        <title>The Global Catalogue of Microorganisms (GCM) 10K type strain sequencing project: providing services to taxonomists for standard genome sequencing and annotation.</title>
        <authorList>
            <consortium name="The Broad Institute Genomics Platform"/>
            <consortium name="The Broad Institute Genome Sequencing Center for Infectious Disease"/>
            <person name="Wu L."/>
            <person name="Ma J."/>
        </authorList>
    </citation>
    <scope>NUCLEOTIDE SEQUENCE [LARGE SCALE GENOMIC DNA]</scope>
    <source>
        <strain evidence="17">JCM 17738</strain>
    </source>
</reference>
<gene>
    <name evidence="16" type="ORF">GCM10023153_17930</name>
</gene>
<dbReference type="InterPro" id="IPR043132">
    <property type="entry name" value="BCAT-like_C"/>
</dbReference>
<comment type="catalytic activity">
    <reaction evidence="13">
        <text>L-isoleucine + 2-oxoglutarate = (S)-3-methyl-2-oxopentanoate + L-glutamate</text>
        <dbReference type="Rhea" id="RHEA:24801"/>
        <dbReference type="ChEBI" id="CHEBI:16810"/>
        <dbReference type="ChEBI" id="CHEBI:29985"/>
        <dbReference type="ChEBI" id="CHEBI:35146"/>
        <dbReference type="ChEBI" id="CHEBI:58045"/>
        <dbReference type="EC" id="2.6.1.42"/>
    </reaction>
</comment>
<keyword evidence="17" id="KW-1185">Reference proteome</keyword>
<proteinExistence type="inferred from homology"/>
<keyword evidence="9" id="KW-0808">Transferase</keyword>
<evidence type="ECO:0000256" key="4">
    <source>
        <dbReference type="ARBA" id="ARBA00005072"/>
    </source>
</evidence>
<dbReference type="EMBL" id="BAABFX010000026">
    <property type="protein sequence ID" value="GAA4395688.1"/>
    <property type="molecule type" value="Genomic_DNA"/>
</dbReference>
<evidence type="ECO:0000256" key="2">
    <source>
        <dbReference type="ARBA" id="ARBA00004824"/>
    </source>
</evidence>
<protein>
    <recommendedName>
        <fullName evidence="6">branched-chain-amino-acid transaminase</fullName>
        <ecNumber evidence="6">2.6.1.42</ecNumber>
    </recommendedName>
</protein>
<evidence type="ECO:0000313" key="17">
    <source>
        <dbReference type="Proteomes" id="UP001500390"/>
    </source>
</evidence>
<dbReference type="SUPFAM" id="SSF56752">
    <property type="entry name" value="D-aminoacid aminotransferase-like PLP-dependent enzymes"/>
    <property type="match status" value="1"/>
</dbReference>
<sequence length="392" mass="42549">MSVTTPAPHGSEREASTRHPMVGGLPITIEPVSEPLSDAVRRERMREPGFGRVFSEHMLTIRWTRDGGWQDASLHRYGPLVLDPATSALHYGQSVFEGFKVYRGADGSVAAFRPEANAERFRASSRRLCLPELPVDVFVDAVDLLVAHDHEWVPTAPGHTLYIRPLLFASEPELVVRPSEECLFVLTAFVAADYFPRGLTPVSVWVADHFVRAAPGGTGAAKCAANYAAGLAAQAEAAEHGCDQVVFLDAVERRWIEELGGMNLLFVYGGDVPRIVTPELTGTLLPGITRDSLLTIARDLGYAVEERRISVDEWEADVRSGAMTEAFACGTAAVLTPVGRVRRGDAQWTIGDGGTGPVTASLRERLLAVQTGAAPDPHGWLRRIEPSEALRP</sequence>
<dbReference type="PANTHER" id="PTHR11825">
    <property type="entry name" value="SUBGROUP IIII AMINOTRANSFERASE"/>
    <property type="match status" value="1"/>
</dbReference>
<evidence type="ECO:0000313" key="16">
    <source>
        <dbReference type="EMBL" id="GAA4395688.1"/>
    </source>
</evidence>
<evidence type="ECO:0000256" key="3">
    <source>
        <dbReference type="ARBA" id="ARBA00004931"/>
    </source>
</evidence>
<evidence type="ECO:0000256" key="9">
    <source>
        <dbReference type="ARBA" id="ARBA00022679"/>
    </source>
</evidence>
<dbReference type="InterPro" id="IPR005786">
    <property type="entry name" value="B_amino_transII"/>
</dbReference>
<keyword evidence="7 16" id="KW-0032">Aminotransferase</keyword>
<evidence type="ECO:0000256" key="13">
    <source>
        <dbReference type="ARBA" id="ARBA00048798"/>
    </source>
</evidence>
<evidence type="ECO:0000256" key="1">
    <source>
        <dbReference type="ARBA" id="ARBA00001933"/>
    </source>
</evidence>
<dbReference type="CDD" id="cd01557">
    <property type="entry name" value="BCAT_beta_family"/>
    <property type="match status" value="1"/>
</dbReference>
<comment type="catalytic activity">
    <reaction evidence="12">
        <text>L-valine + 2-oxoglutarate = 3-methyl-2-oxobutanoate + L-glutamate</text>
        <dbReference type="Rhea" id="RHEA:24813"/>
        <dbReference type="ChEBI" id="CHEBI:11851"/>
        <dbReference type="ChEBI" id="CHEBI:16810"/>
        <dbReference type="ChEBI" id="CHEBI:29985"/>
        <dbReference type="ChEBI" id="CHEBI:57762"/>
        <dbReference type="EC" id="2.6.1.42"/>
    </reaction>
</comment>
<evidence type="ECO:0000256" key="8">
    <source>
        <dbReference type="ARBA" id="ARBA00022605"/>
    </source>
</evidence>
<name>A0ABP8JT74_9MICO</name>
<evidence type="ECO:0000256" key="11">
    <source>
        <dbReference type="ARBA" id="ARBA00023304"/>
    </source>
</evidence>
<evidence type="ECO:0000256" key="14">
    <source>
        <dbReference type="ARBA" id="ARBA00049229"/>
    </source>
</evidence>
<dbReference type="EC" id="2.6.1.42" evidence="6"/>
<keyword evidence="11" id="KW-0100">Branched-chain amino acid biosynthesis</keyword>
<organism evidence="16 17">
    <name type="scientific">Ornithinibacter aureus</name>
    <dbReference type="NCBI Taxonomy" id="622664"/>
    <lineage>
        <taxon>Bacteria</taxon>
        <taxon>Bacillati</taxon>
        <taxon>Actinomycetota</taxon>
        <taxon>Actinomycetes</taxon>
        <taxon>Micrococcales</taxon>
        <taxon>Intrasporangiaceae</taxon>
        <taxon>Ornithinibacter</taxon>
    </lineage>
</organism>
<comment type="pathway">
    <text evidence="3">Amino-acid biosynthesis; L-valine biosynthesis; L-valine from pyruvate: step 4/4.</text>
</comment>
<dbReference type="NCBIfam" id="TIGR01123">
    <property type="entry name" value="ilvE_II"/>
    <property type="match status" value="1"/>
</dbReference>
<comment type="caution">
    <text evidence="16">The sequence shown here is derived from an EMBL/GenBank/DDBJ whole genome shotgun (WGS) entry which is preliminary data.</text>
</comment>
<keyword evidence="10" id="KW-0663">Pyridoxal phosphate</keyword>
<dbReference type="Pfam" id="PF01063">
    <property type="entry name" value="Aminotran_4"/>
    <property type="match status" value="1"/>
</dbReference>
<dbReference type="InterPro" id="IPR001544">
    <property type="entry name" value="Aminotrans_IV"/>
</dbReference>
<comment type="similarity">
    <text evidence="5">Belongs to the class-IV pyridoxal-phosphate-dependent aminotransferase family.</text>
</comment>
<comment type="catalytic activity">
    <reaction evidence="14">
        <text>L-leucine + 2-oxoglutarate = 4-methyl-2-oxopentanoate + L-glutamate</text>
        <dbReference type="Rhea" id="RHEA:18321"/>
        <dbReference type="ChEBI" id="CHEBI:16810"/>
        <dbReference type="ChEBI" id="CHEBI:17865"/>
        <dbReference type="ChEBI" id="CHEBI:29985"/>
        <dbReference type="ChEBI" id="CHEBI:57427"/>
        <dbReference type="EC" id="2.6.1.42"/>
    </reaction>
</comment>
<dbReference type="InterPro" id="IPR033939">
    <property type="entry name" value="BCAT_family"/>
</dbReference>
<comment type="cofactor">
    <cofactor evidence="1">
        <name>pyridoxal 5'-phosphate</name>
        <dbReference type="ChEBI" id="CHEBI:597326"/>
    </cofactor>
</comment>
<comment type="pathway">
    <text evidence="4">Amino-acid biosynthesis; L-leucine biosynthesis; L-leucine from 3-methyl-2-oxobutanoate: step 4/4.</text>
</comment>
<dbReference type="Gene3D" id="3.30.470.10">
    <property type="match status" value="1"/>
</dbReference>
<dbReference type="Proteomes" id="UP001500390">
    <property type="component" value="Unassembled WGS sequence"/>
</dbReference>
<feature type="region of interest" description="Disordered" evidence="15">
    <location>
        <begin position="1"/>
        <end position="28"/>
    </location>
</feature>
<evidence type="ECO:0000256" key="5">
    <source>
        <dbReference type="ARBA" id="ARBA00009320"/>
    </source>
</evidence>
<comment type="pathway">
    <text evidence="2">Amino-acid biosynthesis; L-isoleucine biosynthesis; L-isoleucine from 2-oxobutanoate: step 4/4.</text>
</comment>
<dbReference type="PIRSF" id="PIRSF006468">
    <property type="entry name" value="BCAT1"/>
    <property type="match status" value="1"/>
</dbReference>
<evidence type="ECO:0000256" key="15">
    <source>
        <dbReference type="SAM" id="MobiDB-lite"/>
    </source>
</evidence>
<evidence type="ECO:0000256" key="6">
    <source>
        <dbReference type="ARBA" id="ARBA00013053"/>
    </source>
</evidence>
<evidence type="ECO:0000256" key="7">
    <source>
        <dbReference type="ARBA" id="ARBA00022576"/>
    </source>
</evidence>
<dbReference type="InterPro" id="IPR043131">
    <property type="entry name" value="BCAT-like_N"/>
</dbReference>